<evidence type="ECO:0000256" key="3">
    <source>
        <dbReference type="SAM" id="MobiDB-lite"/>
    </source>
</evidence>
<name>A0A0N1P082_9EURO</name>
<evidence type="ECO:0000313" key="5">
    <source>
        <dbReference type="EMBL" id="KPI41830.1"/>
    </source>
</evidence>
<dbReference type="GeneID" id="28737827"/>
<dbReference type="GO" id="GO:0004557">
    <property type="term" value="F:alpha-galactosidase activity"/>
    <property type="evidence" value="ECO:0007669"/>
    <property type="project" value="UniProtKB-EC"/>
</dbReference>
<accession>A0A0N1P082</accession>
<dbReference type="InterPro" id="IPR004352">
    <property type="entry name" value="GH114_TIM-barrel"/>
</dbReference>
<dbReference type="SUPFAM" id="SSF51445">
    <property type="entry name" value="(Trans)glycosidases"/>
    <property type="match status" value="1"/>
</dbReference>
<feature type="compositionally biased region" description="Pro residues" evidence="3">
    <location>
        <begin position="52"/>
        <end position="62"/>
    </location>
</feature>
<dbReference type="PANTHER" id="PTHR35273:SF2">
    <property type="entry name" value="ALPHA-GALACTOSIDASE"/>
    <property type="match status" value="1"/>
</dbReference>
<dbReference type="AlphaFoldDB" id="A0A0N1P082"/>
<feature type="domain" description="Glycoside-hydrolase family GH114 TIM-barrel" evidence="4">
    <location>
        <begin position="84"/>
        <end position="325"/>
    </location>
</feature>
<sequence length="329" mass="36724">MNRDAFQAGYDAGHKAGFDAGYAAGLAAADHRTPPSAHQSHLTPSQQQPSLPIRPPPVPQRPTVPAHHDGRSSREIWQPAVGTSFQYVLSHPVQLNHRTCPVSQAAVWIVDLFDTPAESVSALHAQGRKVIAYFSAGSYEDWRPDASKFAKSDLGRNMDGWEGEKWLQVKSTNVRDIVLKRMDLAVQKGFDGIDPDNVDGYDNKNGLGLTKRDAIDYVTFLSREGHARGLSVGMKNGGDVSKDVVDHVEYCVQEQAVQYDDEEAFSIYLKKGKPIFHVEYPKGDDPDNKKQNDERLVEGKKRDKAFRLKSKGWSTIIKNVKMDQWIQVD</sequence>
<comment type="caution">
    <text evidence="5">The sequence shown here is derived from an EMBL/GenBank/DDBJ whole genome shotgun (WGS) entry which is preliminary data.</text>
</comment>
<dbReference type="RefSeq" id="XP_018001793.1">
    <property type="nucleotide sequence ID" value="XM_018145947.1"/>
</dbReference>
<feature type="region of interest" description="Disordered" evidence="3">
    <location>
        <begin position="29"/>
        <end position="73"/>
    </location>
</feature>
<dbReference type="Pfam" id="PF03537">
    <property type="entry name" value="Glyco_hydro_114"/>
    <property type="match status" value="1"/>
</dbReference>
<dbReference type="EMBL" id="LFJN01000008">
    <property type="protein sequence ID" value="KPI41830.1"/>
    <property type="molecule type" value="Genomic_DNA"/>
</dbReference>
<evidence type="ECO:0000313" key="6">
    <source>
        <dbReference type="Proteomes" id="UP000038010"/>
    </source>
</evidence>
<comment type="catalytic activity">
    <reaction evidence="1">
        <text>Hydrolysis of terminal, non-reducing alpha-D-galactose residues in alpha-D-galactosides, including galactose oligosaccharides, galactomannans and galactolipids.</text>
        <dbReference type="EC" id="3.2.1.22"/>
    </reaction>
</comment>
<dbReference type="EC" id="3.2.1.22" evidence="2"/>
<evidence type="ECO:0000256" key="1">
    <source>
        <dbReference type="ARBA" id="ARBA00001255"/>
    </source>
</evidence>
<organism evidence="5 6">
    <name type="scientific">Cyphellophora attinorum</name>
    <dbReference type="NCBI Taxonomy" id="1664694"/>
    <lineage>
        <taxon>Eukaryota</taxon>
        <taxon>Fungi</taxon>
        <taxon>Dikarya</taxon>
        <taxon>Ascomycota</taxon>
        <taxon>Pezizomycotina</taxon>
        <taxon>Eurotiomycetes</taxon>
        <taxon>Chaetothyriomycetidae</taxon>
        <taxon>Chaetothyriales</taxon>
        <taxon>Cyphellophoraceae</taxon>
        <taxon>Cyphellophora</taxon>
    </lineage>
</organism>
<dbReference type="Proteomes" id="UP000038010">
    <property type="component" value="Unassembled WGS sequence"/>
</dbReference>
<reference evidence="5 6" key="1">
    <citation type="submission" date="2015-06" db="EMBL/GenBank/DDBJ databases">
        <title>Draft genome of the ant-associated black yeast Phialophora attae CBS 131958.</title>
        <authorList>
            <person name="Moreno L.F."/>
            <person name="Stielow B.J."/>
            <person name="de Hoog S."/>
            <person name="Vicente V.A."/>
            <person name="Weiss V.A."/>
            <person name="de Vries M."/>
            <person name="Cruz L.M."/>
            <person name="Souza E.M."/>
        </authorList>
    </citation>
    <scope>NUCLEOTIDE SEQUENCE [LARGE SCALE GENOMIC DNA]</scope>
    <source>
        <strain evidence="5 6">CBS 131958</strain>
    </source>
</reference>
<proteinExistence type="predicted"/>
<dbReference type="InterPro" id="IPR017853">
    <property type="entry name" value="GH"/>
</dbReference>
<protein>
    <recommendedName>
        <fullName evidence="2">alpha-galactosidase</fullName>
        <ecNumber evidence="2">3.2.1.22</ecNumber>
    </recommendedName>
</protein>
<dbReference type="VEuPathDB" id="FungiDB:AB675_5711"/>
<dbReference type="STRING" id="1664694.A0A0N1P082"/>
<keyword evidence="6" id="KW-1185">Reference proteome</keyword>
<gene>
    <name evidence="5" type="ORF">AB675_5711</name>
</gene>
<dbReference type="Gene3D" id="3.20.20.70">
    <property type="entry name" value="Aldolase class I"/>
    <property type="match status" value="1"/>
</dbReference>
<evidence type="ECO:0000256" key="2">
    <source>
        <dbReference type="ARBA" id="ARBA00012755"/>
    </source>
</evidence>
<dbReference type="PANTHER" id="PTHR35273">
    <property type="entry name" value="ALPHA-1,4 POLYGALACTOSAMINIDASE, PUTATIVE (AFU_ORTHOLOGUE AFUA_3G07890)-RELATED"/>
    <property type="match status" value="1"/>
</dbReference>
<dbReference type="InterPro" id="IPR013785">
    <property type="entry name" value="Aldolase_TIM"/>
</dbReference>
<evidence type="ECO:0000259" key="4">
    <source>
        <dbReference type="Pfam" id="PF03537"/>
    </source>
</evidence>
<dbReference type="OrthoDB" id="2108802at2759"/>